<dbReference type="AlphaFoldDB" id="A0ABD2C9Q2"/>
<protein>
    <submittedName>
        <fullName evidence="2">Uncharacterized protein</fullName>
    </submittedName>
</protein>
<keyword evidence="1" id="KW-0812">Transmembrane</keyword>
<proteinExistence type="predicted"/>
<accession>A0ABD2C9Q2</accession>
<name>A0ABD2C9Q2_VESMC</name>
<evidence type="ECO:0000313" key="2">
    <source>
        <dbReference type="EMBL" id="KAL2741785.1"/>
    </source>
</evidence>
<evidence type="ECO:0000256" key="1">
    <source>
        <dbReference type="SAM" id="Phobius"/>
    </source>
</evidence>
<dbReference type="EMBL" id="JAYRBN010000058">
    <property type="protein sequence ID" value="KAL2741785.1"/>
    <property type="molecule type" value="Genomic_DNA"/>
</dbReference>
<keyword evidence="1" id="KW-0472">Membrane</keyword>
<organism evidence="2 3">
    <name type="scientific">Vespula maculifrons</name>
    <name type="common">Eastern yellow jacket</name>
    <name type="synonym">Wasp</name>
    <dbReference type="NCBI Taxonomy" id="7453"/>
    <lineage>
        <taxon>Eukaryota</taxon>
        <taxon>Metazoa</taxon>
        <taxon>Ecdysozoa</taxon>
        <taxon>Arthropoda</taxon>
        <taxon>Hexapoda</taxon>
        <taxon>Insecta</taxon>
        <taxon>Pterygota</taxon>
        <taxon>Neoptera</taxon>
        <taxon>Endopterygota</taxon>
        <taxon>Hymenoptera</taxon>
        <taxon>Apocrita</taxon>
        <taxon>Aculeata</taxon>
        <taxon>Vespoidea</taxon>
        <taxon>Vespidae</taxon>
        <taxon>Vespinae</taxon>
        <taxon>Vespula</taxon>
    </lineage>
</organism>
<keyword evidence="1" id="KW-1133">Transmembrane helix</keyword>
<dbReference type="Proteomes" id="UP001607303">
    <property type="component" value="Unassembled WGS sequence"/>
</dbReference>
<keyword evidence="3" id="KW-1185">Reference proteome</keyword>
<feature type="non-terminal residue" evidence="2">
    <location>
        <position position="102"/>
    </location>
</feature>
<sequence length="102" mass="11334">MTCHFLPFLGKELVSKQVLASKVNRKYEQMHENSVNCGLGRGGEGGEIVILVLVIVIVVVVGLTRKSRRANYRFILPSFFFLVLQLALTTTVNALISIKNDT</sequence>
<gene>
    <name evidence="2" type="ORF">V1477_009414</name>
</gene>
<feature type="transmembrane region" description="Helical" evidence="1">
    <location>
        <begin position="48"/>
        <end position="64"/>
    </location>
</feature>
<feature type="transmembrane region" description="Helical" evidence="1">
    <location>
        <begin position="76"/>
        <end position="96"/>
    </location>
</feature>
<evidence type="ECO:0000313" key="3">
    <source>
        <dbReference type="Proteomes" id="UP001607303"/>
    </source>
</evidence>
<reference evidence="2 3" key="1">
    <citation type="journal article" date="2024" name="Ann. Entomol. Soc. Am.">
        <title>Genomic analyses of the southern and eastern yellowjacket wasps (Hymenoptera: Vespidae) reveal evolutionary signatures of social life.</title>
        <authorList>
            <person name="Catto M.A."/>
            <person name="Caine P.B."/>
            <person name="Orr S.E."/>
            <person name="Hunt B.G."/>
            <person name="Goodisman M.A.D."/>
        </authorList>
    </citation>
    <scope>NUCLEOTIDE SEQUENCE [LARGE SCALE GENOMIC DNA]</scope>
    <source>
        <strain evidence="2">232</strain>
        <tissue evidence="2">Head and thorax</tissue>
    </source>
</reference>
<comment type="caution">
    <text evidence="2">The sequence shown here is derived from an EMBL/GenBank/DDBJ whole genome shotgun (WGS) entry which is preliminary data.</text>
</comment>